<evidence type="ECO:0000256" key="7">
    <source>
        <dbReference type="ARBA" id="ARBA00022824"/>
    </source>
</evidence>
<evidence type="ECO:0000256" key="13">
    <source>
        <dbReference type="RuleBase" id="RU000461"/>
    </source>
</evidence>
<dbReference type="RefSeq" id="XP_015190970.1">
    <property type="nucleotide sequence ID" value="XM_015335484.1"/>
</dbReference>
<keyword evidence="11 13" id="KW-0503">Monooxygenase</keyword>
<comment type="cofactor">
    <cofactor evidence="1">
        <name>heme</name>
        <dbReference type="ChEBI" id="CHEBI:30413"/>
    </cofactor>
</comment>
<keyword evidence="10 13" id="KW-0408">Iron</keyword>
<keyword evidence="8" id="KW-0492">Microsome</keyword>
<keyword evidence="12 14" id="KW-0472">Membrane</keyword>
<dbReference type="InterPro" id="IPR017972">
    <property type="entry name" value="Cyt_P450_CS"/>
</dbReference>
<dbReference type="CDD" id="cd11056">
    <property type="entry name" value="CYP6-like"/>
    <property type="match status" value="1"/>
</dbReference>
<evidence type="ECO:0000256" key="9">
    <source>
        <dbReference type="ARBA" id="ARBA00023002"/>
    </source>
</evidence>
<evidence type="ECO:0000256" key="4">
    <source>
        <dbReference type="ARBA" id="ARBA00010617"/>
    </source>
</evidence>
<keyword evidence="14" id="KW-0812">Transmembrane</keyword>
<protein>
    <submittedName>
        <fullName evidence="16">Probable cytochrome P450 6a13</fullName>
    </submittedName>
</protein>
<evidence type="ECO:0000256" key="8">
    <source>
        <dbReference type="ARBA" id="ARBA00022848"/>
    </source>
</evidence>
<keyword evidence="14" id="KW-1133">Transmembrane helix</keyword>
<feature type="transmembrane region" description="Helical" evidence="14">
    <location>
        <begin position="7"/>
        <end position="22"/>
    </location>
</feature>
<dbReference type="PRINTS" id="PR00385">
    <property type="entry name" value="P450"/>
</dbReference>
<proteinExistence type="inferred from homology"/>
<dbReference type="Gene3D" id="1.10.630.10">
    <property type="entry name" value="Cytochrome P450"/>
    <property type="match status" value="1"/>
</dbReference>
<sequence>MFLSMEVICFILASLLFLYYYLNRTFDYWKIRGVKGPNPILIFGTIKDVMFAKISLSIYLKNLYNKYKDDQMFGIFEKDIPSLVLRDPDLIKDVIIKDFSIFSERPVFCNEKCEPMTGHLFRIGAAKWRPLRTKLTQVFTSGKLKNMFHLLLECGEHFEKHLKCIVEKNEPIECRDLMARYTTDVIGSCAFGLNIKAINDDKNDFRKMGKRIFRNDLKTYIKELVRNTPWLYNIIGRLLVDLDVEKFFTRITRDMIDYRKRNNIRRHDFMDVLTDLKDLKRIGDIELTDSILAAQALVFFAAGFETSSVTLCNVMYELAMNHSIQTKLRKEIKEVLQSTDGKITYDCLKGMKYLHAVLEETLRIYPPVMYLVRGSLKDYTFNGTNVTISKGTKVFIPIYGIQHDPDIYPDPEVFDPDRFTDEVTKSRHPMHFLPFGDGPRNCIGLRLAYLQMKIGLIKVLNNYVIDVCEKTPMRPYPLNMQDGMMLQPTCGIYVKFSPITTS</sequence>
<dbReference type="PROSITE" id="PS00086">
    <property type="entry name" value="CYTOCHROME_P450"/>
    <property type="match status" value="1"/>
</dbReference>
<evidence type="ECO:0000256" key="2">
    <source>
        <dbReference type="ARBA" id="ARBA00004174"/>
    </source>
</evidence>
<evidence type="ECO:0000313" key="15">
    <source>
        <dbReference type="Proteomes" id="UP000694924"/>
    </source>
</evidence>
<gene>
    <name evidence="16" type="primary">LOC107074230</name>
</gene>
<evidence type="ECO:0000256" key="11">
    <source>
        <dbReference type="ARBA" id="ARBA00023033"/>
    </source>
</evidence>
<keyword evidence="15" id="KW-1185">Reference proteome</keyword>
<comment type="subcellular location">
    <subcellularLocation>
        <location evidence="3">Endoplasmic reticulum membrane</location>
        <topology evidence="3">Peripheral membrane protein</topology>
    </subcellularLocation>
    <subcellularLocation>
        <location evidence="2">Microsome membrane</location>
        <topology evidence="2">Peripheral membrane protein</topology>
    </subcellularLocation>
</comment>
<keyword evidence="9 13" id="KW-0560">Oxidoreductase</keyword>
<evidence type="ECO:0000256" key="10">
    <source>
        <dbReference type="ARBA" id="ARBA00023004"/>
    </source>
</evidence>
<dbReference type="PANTHER" id="PTHR24292">
    <property type="entry name" value="CYTOCHROME P450"/>
    <property type="match status" value="1"/>
</dbReference>
<accession>A0ABM1JET2</accession>
<evidence type="ECO:0000256" key="1">
    <source>
        <dbReference type="ARBA" id="ARBA00001971"/>
    </source>
</evidence>
<dbReference type="InterPro" id="IPR002401">
    <property type="entry name" value="Cyt_P450_E_grp-I"/>
</dbReference>
<evidence type="ECO:0000313" key="16">
    <source>
        <dbReference type="RefSeq" id="XP_015190970.1"/>
    </source>
</evidence>
<comment type="similarity">
    <text evidence="4 13">Belongs to the cytochrome P450 family.</text>
</comment>
<keyword evidence="7" id="KW-0256">Endoplasmic reticulum</keyword>
<dbReference type="InterPro" id="IPR036396">
    <property type="entry name" value="Cyt_P450_sf"/>
</dbReference>
<evidence type="ECO:0000256" key="5">
    <source>
        <dbReference type="ARBA" id="ARBA00022617"/>
    </source>
</evidence>
<dbReference type="Pfam" id="PF00067">
    <property type="entry name" value="p450"/>
    <property type="match status" value="1"/>
</dbReference>
<reference evidence="16" key="1">
    <citation type="submission" date="2025-08" db="UniProtKB">
        <authorList>
            <consortium name="RefSeq"/>
        </authorList>
    </citation>
    <scope>IDENTIFICATION</scope>
    <source>
        <tissue evidence="16">Whole body</tissue>
    </source>
</reference>
<dbReference type="SUPFAM" id="SSF48264">
    <property type="entry name" value="Cytochrome P450"/>
    <property type="match status" value="1"/>
</dbReference>
<dbReference type="InterPro" id="IPR001128">
    <property type="entry name" value="Cyt_P450"/>
</dbReference>
<keyword evidence="5 13" id="KW-0349">Heme</keyword>
<dbReference type="GeneID" id="107074230"/>
<organism evidence="15 16">
    <name type="scientific">Polistes dominula</name>
    <name type="common">European paper wasp</name>
    <name type="synonym">Vespa dominula</name>
    <dbReference type="NCBI Taxonomy" id="743375"/>
    <lineage>
        <taxon>Eukaryota</taxon>
        <taxon>Metazoa</taxon>
        <taxon>Ecdysozoa</taxon>
        <taxon>Arthropoda</taxon>
        <taxon>Hexapoda</taxon>
        <taxon>Insecta</taxon>
        <taxon>Pterygota</taxon>
        <taxon>Neoptera</taxon>
        <taxon>Endopterygota</taxon>
        <taxon>Hymenoptera</taxon>
        <taxon>Apocrita</taxon>
        <taxon>Aculeata</taxon>
        <taxon>Vespoidea</taxon>
        <taxon>Vespidae</taxon>
        <taxon>Polistinae</taxon>
        <taxon>Polistini</taxon>
        <taxon>Polistes</taxon>
    </lineage>
</organism>
<dbReference type="PANTHER" id="PTHR24292:SF54">
    <property type="entry name" value="CYP9F3-RELATED"/>
    <property type="match status" value="1"/>
</dbReference>
<dbReference type="PRINTS" id="PR00463">
    <property type="entry name" value="EP450I"/>
</dbReference>
<evidence type="ECO:0000256" key="3">
    <source>
        <dbReference type="ARBA" id="ARBA00004406"/>
    </source>
</evidence>
<evidence type="ECO:0000256" key="12">
    <source>
        <dbReference type="ARBA" id="ARBA00023136"/>
    </source>
</evidence>
<dbReference type="Proteomes" id="UP000694924">
    <property type="component" value="Unplaced"/>
</dbReference>
<name>A0ABM1JET2_POLDO</name>
<keyword evidence="6 13" id="KW-0479">Metal-binding</keyword>
<dbReference type="InterPro" id="IPR050476">
    <property type="entry name" value="Insect_CytP450_Detox"/>
</dbReference>
<evidence type="ECO:0000256" key="6">
    <source>
        <dbReference type="ARBA" id="ARBA00022723"/>
    </source>
</evidence>
<evidence type="ECO:0000256" key="14">
    <source>
        <dbReference type="SAM" id="Phobius"/>
    </source>
</evidence>